<sequence length="128" mass="13480">MGAAIYPPPVAPVPTPVTQTSGVTATANFTVNNCFLTKFNGVATVKADLRIDVAMSAGSSAPYNLADTVICTLPDGFRPRDTMTALYSTGYADGECDITWNGNVTIRTTNTFGLSVGETIRFSATYVL</sequence>
<dbReference type="EMBL" id="JX889246">
    <property type="protein sequence ID" value="AFV51345.1"/>
    <property type="molecule type" value="Genomic_DNA"/>
</dbReference>
<name>K4NZQ9_9CAUD</name>
<dbReference type="Proteomes" id="UP000009206">
    <property type="component" value="Segment"/>
</dbReference>
<evidence type="ECO:0000313" key="2">
    <source>
        <dbReference type="Proteomes" id="UP000009206"/>
    </source>
</evidence>
<protein>
    <submittedName>
        <fullName evidence="1">Uncharacterized protein</fullName>
    </submittedName>
</protein>
<reference evidence="1 2" key="1">
    <citation type="journal article" date="2012" name="J. Virol.">
        <title>Genome Sequence of a New Streptomyces coelicolor Generalized Transducing Bacteriophage, CAM.</title>
        <authorList>
            <person name="Monson R."/>
            <person name="Salmond G.P."/>
        </authorList>
    </citation>
    <scope>NUCLEOTIDE SEQUENCE [LARGE SCALE GENOMIC DNA]</scope>
</reference>
<proteinExistence type="predicted"/>
<keyword evidence="2" id="KW-1185">Reference proteome</keyword>
<evidence type="ECO:0000313" key="1">
    <source>
        <dbReference type="EMBL" id="AFV51345.1"/>
    </source>
</evidence>
<dbReference type="GeneID" id="40067574"/>
<dbReference type="RefSeq" id="YP_009592104.1">
    <property type="nucleotide sequence ID" value="NC_041856.1"/>
</dbReference>
<organism evidence="1 2">
    <name type="scientific">Streptomyces phage phiCAM</name>
    <dbReference type="NCBI Taxonomy" id="1239386"/>
    <lineage>
        <taxon>Viruses</taxon>
        <taxon>Duplodnaviria</taxon>
        <taxon>Heunggongvirae</taxon>
        <taxon>Uroviricota</taxon>
        <taxon>Caudoviricetes</taxon>
        <taxon>Arquatrovirinae</taxon>
        <taxon>Camvirus</taxon>
        <taxon>Camvirus CAM</taxon>
    </lineage>
</organism>
<accession>K4NZQ9</accession>
<dbReference type="KEGG" id="vg:40067574"/>